<comment type="caution">
    <text evidence="2">The sequence shown here is derived from an EMBL/GenBank/DDBJ whole genome shotgun (WGS) entry which is preliminary data.</text>
</comment>
<proteinExistence type="predicted"/>
<accession>A0A8J2MIP2</accession>
<dbReference type="EMBL" id="CAKASE010000043">
    <property type="protein sequence ID" value="CAG9558942.1"/>
    <property type="molecule type" value="Genomic_DNA"/>
</dbReference>
<organism evidence="2 3">
    <name type="scientific">Danaus chrysippus</name>
    <name type="common">African queen</name>
    <dbReference type="NCBI Taxonomy" id="151541"/>
    <lineage>
        <taxon>Eukaryota</taxon>
        <taxon>Metazoa</taxon>
        <taxon>Ecdysozoa</taxon>
        <taxon>Arthropoda</taxon>
        <taxon>Hexapoda</taxon>
        <taxon>Insecta</taxon>
        <taxon>Pterygota</taxon>
        <taxon>Neoptera</taxon>
        <taxon>Endopterygota</taxon>
        <taxon>Lepidoptera</taxon>
        <taxon>Glossata</taxon>
        <taxon>Ditrysia</taxon>
        <taxon>Papilionoidea</taxon>
        <taxon>Nymphalidae</taxon>
        <taxon>Danainae</taxon>
        <taxon>Danaini</taxon>
        <taxon>Danaina</taxon>
        <taxon>Danaus</taxon>
        <taxon>Anosia</taxon>
    </lineage>
</organism>
<evidence type="ECO:0000313" key="2">
    <source>
        <dbReference type="EMBL" id="CAG9558942.1"/>
    </source>
</evidence>
<feature type="region of interest" description="Disordered" evidence="1">
    <location>
        <begin position="22"/>
        <end position="46"/>
    </location>
</feature>
<feature type="compositionally biased region" description="Polar residues" evidence="1">
    <location>
        <begin position="99"/>
        <end position="111"/>
    </location>
</feature>
<dbReference type="Proteomes" id="UP000789524">
    <property type="component" value="Unassembled WGS sequence"/>
</dbReference>
<feature type="compositionally biased region" description="Basic and acidic residues" evidence="1">
    <location>
        <begin position="27"/>
        <end position="46"/>
    </location>
</feature>
<reference evidence="2" key="1">
    <citation type="submission" date="2021-09" db="EMBL/GenBank/DDBJ databases">
        <authorList>
            <person name="Martin H S."/>
        </authorList>
    </citation>
    <scope>NUCLEOTIDE SEQUENCE</scope>
</reference>
<gene>
    <name evidence="2" type="ORF">DCHRY22_LOCUS904</name>
</gene>
<dbReference type="AlphaFoldDB" id="A0A8J2MIP2"/>
<dbReference type="OrthoDB" id="6931327at2759"/>
<evidence type="ECO:0000313" key="3">
    <source>
        <dbReference type="Proteomes" id="UP000789524"/>
    </source>
</evidence>
<evidence type="ECO:0000256" key="1">
    <source>
        <dbReference type="SAM" id="MobiDB-lite"/>
    </source>
</evidence>
<keyword evidence="3" id="KW-1185">Reference proteome</keyword>
<protein>
    <submittedName>
        <fullName evidence="2">(African queen) hypothetical protein</fullName>
    </submittedName>
</protein>
<feature type="region of interest" description="Disordered" evidence="1">
    <location>
        <begin position="80"/>
        <end position="111"/>
    </location>
</feature>
<name>A0A8J2MIP2_9NEOP</name>
<sequence length="111" mass="12728">MEICWRKLPNKLFERKNVILSGVPEPKSSDSKKRHTHDKEEVLKTSKDCPVPTKVIRIGKYKPNNIRAIKVHFELEQSAKLTETKQKQVEERSIKDLPGSNTFSASAIQKS</sequence>
<feature type="compositionally biased region" description="Basic and acidic residues" evidence="1">
    <location>
        <begin position="80"/>
        <end position="95"/>
    </location>
</feature>